<dbReference type="EMBL" id="JBHRTE010000010">
    <property type="protein sequence ID" value="MFC3166997.1"/>
    <property type="molecule type" value="Genomic_DNA"/>
</dbReference>
<evidence type="ECO:0000313" key="1">
    <source>
        <dbReference type="EMBL" id="MFC3166997.1"/>
    </source>
</evidence>
<accession>A0ABV7IF72</accession>
<reference evidence="2" key="1">
    <citation type="journal article" date="2019" name="Int. J. Syst. Evol. Microbiol.">
        <title>The Global Catalogue of Microorganisms (GCM) 10K type strain sequencing project: providing services to taxonomists for standard genome sequencing and annotation.</title>
        <authorList>
            <consortium name="The Broad Institute Genomics Platform"/>
            <consortium name="The Broad Institute Genome Sequencing Center for Infectious Disease"/>
            <person name="Wu L."/>
            <person name="Ma J."/>
        </authorList>
    </citation>
    <scope>NUCLEOTIDE SEQUENCE [LARGE SCALE GENOMIC DNA]</scope>
    <source>
        <strain evidence="2">KCTC 52239</strain>
    </source>
</reference>
<comment type="caution">
    <text evidence="1">The sequence shown here is derived from an EMBL/GenBank/DDBJ whole genome shotgun (WGS) entry which is preliminary data.</text>
</comment>
<dbReference type="RefSeq" id="WP_377706705.1">
    <property type="nucleotide sequence ID" value="NZ_JBHRTE010000010.1"/>
</dbReference>
<evidence type="ECO:0000313" key="2">
    <source>
        <dbReference type="Proteomes" id="UP001595557"/>
    </source>
</evidence>
<gene>
    <name evidence="1" type="ORF">ACFOD7_02930</name>
</gene>
<keyword evidence="2" id="KW-1185">Reference proteome</keyword>
<organism evidence="1 2">
    <name type="scientific">Paracoccus fontiphilus</name>
    <dbReference type="NCBI Taxonomy" id="1815556"/>
    <lineage>
        <taxon>Bacteria</taxon>
        <taxon>Pseudomonadati</taxon>
        <taxon>Pseudomonadota</taxon>
        <taxon>Alphaproteobacteria</taxon>
        <taxon>Rhodobacterales</taxon>
        <taxon>Paracoccaceae</taxon>
        <taxon>Paracoccus</taxon>
    </lineage>
</organism>
<protein>
    <submittedName>
        <fullName evidence="1">Uncharacterized protein</fullName>
    </submittedName>
</protein>
<name>A0ABV7IF72_9RHOB</name>
<proteinExistence type="predicted"/>
<sequence>MFFPHHGAPRLSLHCFRFVRFLTHTSTVVTSSKQEEVVISLQVMLQNCFGRRMASSAESRVIFTVGFVSAQKSLIAGALEPWTALAFRDGMARSVKACVRKETAQARLGLLEAPS</sequence>
<dbReference type="Proteomes" id="UP001595557">
    <property type="component" value="Unassembled WGS sequence"/>
</dbReference>